<evidence type="ECO:0000313" key="1">
    <source>
        <dbReference type="EnsemblMetazoa" id="GPPI037936-PA"/>
    </source>
</evidence>
<dbReference type="EMBL" id="JXJN01018902">
    <property type="status" value="NOT_ANNOTATED_CDS"/>
    <property type="molecule type" value="Genomic_DNA"/>
</dbReference>
<protein>
    <submittedName>
        <fullName evidence="1">Uncharacterized protein</fullName>
    </submittedName>
</protein>
<sequence length="104" mass="12143">MEELSLNYLLYTGPKFCFLLSLVDIKHSDYVTTNVYCRLHIIRLECLQKEKKGCDKLRTYQLPNNSKNARTITKNKIATDVLTLIANLVKVINKDICWFFPRTS</sequence>
<dbReference type="EnsemblMetazoa" id="GPPI037936-RA">
    <property type="protein sequence ID" value="GPPI037936-PA"/>
    <property type="gene ID" value="GPPI037936"/>
</dbReference>
<reference evidence="1" key="2">
    <citation type="submission" date="2020-05" db="UniProtKB">
        <authorList>
            <consortium name="EnsemblMetazoa"/>
        </authorList>
    </citation>
    <scope>IDENTIFICATION</scope>
    <source>
        <strain evidence="1">IAEA</strain>
    </source>
</reference>
<proteinExistence type="predicted"/>
<organism evidence="1 2">
    <name type="scientific">Glossina palpalis gambiensis</name>
    <dbReference type="NCBI Taxonomy" id="67801"/>
    <lineage>
        <taxon>Eukaryota</taxon>
        <taxon>Metazoa</taxon>
        <taxon>Ecdysozoa</taxon>
        <taxon>Arthropoda</taxon>
        <taxon>Hexapoda</taxon>
        <taxon>Insecta</taxon>
        <taxon>Pterygota</taxon>
        <taxon>Neoptera</taxon>
        <taxon>Endopterygota</taxon>
        <taxon>Diptera</taxon>
        <taxon>Brachycera</taxon>
        <taxon>Muscomorpha</taxon>
        <taxon>Hippoboscoidea</taxon>
        <taxon>Glossinidae</taxon>
        <taxon>Glossina</taxon>
    </lineage>
</organism>
<accession>A0A1B0BR37</accession>
<evidence type="ECO:0000313" key="2">
    <source>
        <dbReference type="Proteomes" id="UP000092460"/>
    </source>
</evidence>
<keyword evidence="2" id="KW-1185">Reference proteome</keyword>
<dbReference type="AlphaFoldDB" id="A0A1B0BR37"/>
<reference evidence="2" key="1">
    <citation type="submission" date="2015-01" db="EMBL/GenBank/DDBJ databases">
        <authorList>
            <person name="Aksoy S."/>
            <person name="Warren W."/>
            <person name="Wilson R.K."/>
        </authorList>
    </citation>
    <scope>NUCLEOTIDE SEQUENCE [LARGE SCALE GENOMIC DNA]</scope>
    <source>
        <strain evidence="2">IAEA</strain>
    </source>
</reference>
<dbReference type="EMBL" id="JXJN01018901">
    <property type="status" value="NOT_ANNOTATED_CDS"/>
    <property type="molecule type" value="Genomic_DNA"/>
</dbReference>
<name>A0A1B0BR37_9MUSC</name>
<dbReference type="Proteomes" id="UP000092460">
    <property type="component" value="Unassembled WGS sequence"/>
</dbReference>
<dbReference type="VEuPathDB" id="VectorBase:GPPI037936"/>